<accession>A0A1G9W4T3</accession>
<feature type="compositionally biased region" description="Basic residues" evidence="1">
    <location>
        <begin position="57"/>
        <end position="81"/>
    </location>
</feature>
<dbReference type="PRINTS" id="PR01217">
    <property type="entry name" value="PRICHEXTENSN"/>
</dbReference>
<evidence type="ECO:0000313" key="3">
    <source>
        <dbReference type="EMBL" id="SDM79075.1"/>
    </source>
</evidence>
<proteinExistence type="predicted"/>
<keyword evidence="2" id="KW-1133">Transmembrane helix</keyword>
<keyword evidence="4" id="KW-1185">Reference proteome</keyword>
<keyword evidence="2" id="KW-0812">Transmembrane</keyword>
<feature type="transmembrane region" description="Helical" evidence="2">
    <location>
        <begin position="86"/>
        <end position="103"/>
    </location>
</feature>
<protein>
    <submittedName>
        <fullName evidence="3">Uncharacterized protein</fullName>
    </submittedName>
</protein>
<feature type="region of interest" description="Disordered" evidence="1">
    <location>
        <begin position="107"/>
        <end position="241"/>
    </location>
</feature>
<name>A0A1G9W4T3_9ACTN</name>
<dbReference type="GeneID" id="40831300"/>
<dbReference type="STRING" id="1196353.SAMN05444921_113120"/>
<dbReference type="Proteomes" id="UP000199063">
    <property type="component" value="Unassembled WGS sequence"/>
</dbReference>
<dbReference type="AlphaFoldDB" id="A0A1G9W4T3"/>
<feature type="compositionally biased region" description="Pro residues" evidence="1">
    <location>
        <begin position="213"/>
        <end position="229"/>
    </location>
</feature>
<evidence type="ECO:0000313" key="4">
    <source>
        <dbReference type="Proteomes" id="UP000199063"/>
    </source>
</evidence>
<dbReference type="EMBL" id="FNHI01000013">
    <property type="protein sequence ID" value="SDM79075.1"/>
    <property type="molecule type" value="Genomic_DNA"/>
</dbReference>
<feature type="region of interest" description="Disordered" evidence="1">
    <location>
        <begin position="48"/>
        <end position="81"/>
    </location>
</feature>
<gene>
    <name evidence="3" type="ORF">SAMN05444921_113120</name>
</gene>
<dbReference type="RefSeq" id="WP_244292052.1">
    <property type="nucleotide sequence ID" value="NZ_FNHI01000013.1"/>
</dbReference>
<reference evidence="4" key="1">
    <citation type="submission" date="2016-10" db="EMBL/GenBank/DDBJ databases">
        <authorList>
            <person name="Varghese N."/>
            <person name="Submissions S."/>
        </authorList>
    </citation>
    <scope>NUCLEOTIDE SEQUENCE [LARGE SCALE GENOMIC DNA]</scope>
    <source>
        <strain evidence="4">CGMCC 4.7042</strain>
    </source>
</reference>
<evidence type="ECO:0000256" key="1">
    <source>
        <dbReference type="SAM" id="MobiDB-lite"/>
    </source>
</evidence>
<organism evidence="3 4">
    <name type="scientific">Streptomyces wuyuanensis</name>
    <dbReference type="NCBI Taxonomy" id="1196353"/>
    <lineage>
        <taxon>Bacteria</taxon>
        <taxon>Bacillati</taxon>
        <taxon>Actinomycetota</taxon>
        <taxon>Actinomycetes</taxon>
        <taxon>Kitasatosporales</taxon>
        <taxon>Streptomycetaceae</taxon>
        <taxon>Streptomyces</taxon>
    </lineage>
</organism>
<feature type="compositionally biased region" description="Low complexity" evidence="1">
    <location>
        <begin position="145"/>
        <end position="163"/>
    </location>
</feature>
<keyword evidence="2" id="KW-0472">Membrane</keyword>
<evidence type="ECO:0000256" key="2">
    <source>
        <dbReference type="SAM" id="Phobius"/>
    </source>
</evidence>
<sequence>MDYCHQCRRHLNGALACAGCGTPAEELRHFRPASAAAESDVVVELGGAYGDEDRSPAGRRRAGAQGRRARKAAGTRRARRKRGRKVLMGTLGLALAAGALSLAELARESSGGGDDTSVEVREQESLEVDDIPEPTGSAEPPPGPSAVSEPPTTTSATARPTGAVGRGSPRPTVEASEPQEGPTESAPAESDPRDDDAPSPTGDPSQEPSQSPSSPPPPPPPAEPSPSPTPTRDCWLIFWCS</sequence>